<proteinExistence type="predicted"/>
<organism evidence="2 3">
    <name type="scientific">Dorcoceras hygrometricum</name>
    <dbReference type="NCBI Taxonomy" id="472368"/>
    <lineage>
        <taxon>Eukaryota</taxon>
        <taxon>Viridiplantae</taxon>
        <taxon>Streptophyta</taxon>
        <taxon>Embryophyta</taxon>
        <taxon>Tracheophyta</taxon>
        <taxon>Spermatophyta</taxon>
        <taxon>Magnoliopsida</taxon>
        <taxon>eudicotyledons</taxon>
        <taxon>Gunneridae</taxon>
        <taxon>Pentapetalae</taxon>
        <taxon>asterids</taxon>
        <taxon>lamiids</taxon>
        <taxon>Lamiales</taxon>
        <taxon>Gesneriaceae</taxon>
        <taxon>Didymocarpoideae</taxon>
        <taxon>Trichosporeae</taxon>
        <taxon>Loxocarpinae</taxon>
        <taxon>Dorcoceras</taxon>
    </lineage>
</organism>
<feature type="compositionally biased region" description="Basic and acidic residues" evidence="1">
    <location>
        <begin position="1"/>
        <end position="17"/>
    </location>
</feature>
<keyword evidence="3" id="KW-1185">Reference proteome</keyword>
<dbReference type="EMBL" id="KV017460">
    <property type="protein sequence ID" value="KZV18412.1"/>
    <property type="molecule type" value="Genomic_DNA"/>
</dbReference>
<accession>A0A2Z7A9L6</accession>
<dbReference type="Proteomes" id="UP000250235">
    <property type="component" value="Unassembled WGS sequence"/>
</dbReference>
<gene>
    <name evidence="2" type="ORF">F511_19188</name>
</gene>
<dbReference type="AlphaFoldDB" id="A0A2Z7A9L6"/>
<protein>
    <submittedName>
        <fullName evidence="2">Uncharacterized protein</fullName>
    </submittedName>
</protein>
<reference evidence="2 3" key="1">
    <citation type="journal article" date="2015" name="Proc. Natl. Acad. Sci. U.S.A.">
        <title>The resurrection genome of Boea hygrometrica: A blueprint for survival of dehydration.</title>
        <authorList>
            <person name="Xiao L."/>
            <person name="Yang G."/>
            <person name="Zhang L."/>
            <person name="Yang X."/>
            <person name="Zhao S."/>
            <person name="Ji Z."/>
            <person name="Zhou Q."/>
            <person name="Hu M."/>
            <person name="Wang Y."/>
            <person name="Chen M."/>
            <person name="Xu Y."/>
            <person name="Jin H."/>
            <person name="Xiao X."/>
            <person name="Hu G."/>
            <person name="Bao F."/>
            <person name="Hu Y."/>
            <person name="Wan P."/>
            <person name="Li L."/>
            <person name="Deng X."/>
            <person name="Kuang T."/>
            <person name="Xiang C."/>
            <person name="Zhu J.K."/>
            <person name="Oliver M.J."/>
            <person name="He Y."/>
        </authorList>
    </citation>
    <scope>NUCLEOTIDE SEQUENCE [LARGE SCALE GENOMIC DNA]</scope>
    <source>
        <strain evidence="3">cv. XS01</strain>
    </source>
</reference>
<name>A0A2Z7A9L6_9LAMI</name>
<sequence>MHENKATTEGREPKESQEQINDTNRSAARVVATAAKTTAIDGNRVRMNSSNRGLSGMKIKNIWFENILSVDRHLYLNPQSKLQQKSSSTYSNLSPTQILVLISFHSKAEASRIWFSKQYPKRRSSYLSKRRSVGVTLLTTDPANAPQILIKSASSNALVYTVPLTNVDI</sequence>
<evidence type="ECO:0000313" key="2">
    <source>
        <dbReference type="EMBL" id="KZV18412.1"/>
    </source>
</evidence>
<feature type="region of interest" description="Disordered" evidence="1">
    <location>
        <begin position="1"/>
        <end position="27"/>
    </location>
</feature>
<evidence type="ECO:0000313" key="3">
    <source>
        <dbReference type="Proteomes" id="UP000250235"/>
    </source>
</evidence>
<evidence type="ECO:0000256" key="1">
    <source>
        <dbReference type="SAM" id="MobiDB-lite"/>
    </source>
</evidence>